<dbReference type="InterPro" id="IPR053716">
    <property type="entry name" value="Flag_assembly_chemotaxis_eff"/>
</dbReference>
<dbReference type="OrthoDB" id="10266039at2759"/>
<dbReference type="GO" id="GO:0005634">
    <property type="term" value="C:nucleus"/>
    <property type="evidence" value="ECO:0007669"/>
    <property type="project" value="UniProtKB-SubCell"/>
</dbReference>
<dbReference type="Proteomes" id="UP000827284">
    <property type="component" value="Unassembled WGS sequence"/>
</dbReference>
<keyword evidence="11 14" id="KW-0175">Coiled coil</keyword>
<evidence type="ECO:0000256" key="1">
    <source>
        <dbReference type="ARBA" id="ARBA00000900"/>
    </source>
</evidence>
<accession>A0A9P3LW06</accession>
<dbReference type="GO" id="GO:0008270">
    <property type="term" value="F:zinc ion binding"/>
    <property type="evidence" value="ECO:0007669"/>
    <property type="project" value="UniProtKB-KW"/>
</dbReference>
<dbReference type="GO" id="GO:0033503">
    <property type="term" value="C:HULC complex"/>
    <property type="evidence" value="ECO:0007669"/>
    <property type="project" value="TreeGrafter"/>
</dbReference>
<dbReference type="PANTHER" id="PTHR23163">
    <property type="entry name" value="RING FINGER PROTEIN-RELATED"/>
    <property type="match status" value="1"/>
</dbReference>
<comment type="subcellular location">
    <subcellularLocation>
        <location evidence="2 14">Nucleus</location>
    </subcellularLocation>
</comment>
<evidence type="ECO:0000256" key="9">
    <source>
        <dbReference type="ARBA" id="ARBA00022833"/>
    </source>
</evidence>
<evidence type="ECO:0000256" key="4">
    <source>
        <dbReference type="ARBA" id="ARBA00005555"/>
    </source>
</evidence>
<reference evidence="17" key="2">
    <citation type="journal article" date="2022" name="Microbiol. Resour. Announc.">
        <title>Whole-Genome Sequence of Entomortierella parvispora E1425, a Mucoromycotan Fungus Associated with Burkholderiaceae-Related Endosymbiotic Bacteria.</title>
        <authorList>
            <person name="Herlambang A."/>
            <person name="Guo Y."/>
            <person name="Takashima Y."/>
            <person name="Narisawa K."/>
            <person name="Ohta H."/>
            <person name="Nishizawa T."/>
        </authorList>
    </citation>
    <scope>NUCLEOTIDE SEQUENCE</scope>
    <source>
        <strain evidence="17">E1425</strain>
    </source>
</reference>
<comment type="similarity">
    <text evidence="4 14">Belongs to the BRE1 family.</text>
</comment>
<feature type="coiled-coil region" evidence="15">
    <location>
        <begin position="516"/>
        <end position="550"/>
    </location>
</feature>
<reference evidence="17" key="1">
    <citation type="submission" date="2021-11" db="EMBL/GenBank/DDBJ databases">
        <authorList>
            <person name="Herlambang A."/>
            <person name="Guo Y."/>
            <person name="Takashima Y."/>
            <person name="Nishizawa T."/>
        </authorList>
    </citation>
    <scope>NUCLEOTIDE SEQUENCE</scope>
    <source>
        <strain evidence="17">E1425</strain>
    </source>
</reference>
<dbReference type="GO" id="GO:0061630">
    <property type="term" value="F:ubiquitin protein ligase activity"/>
    <property type="evidence" value="ECO:0007669"/>
    <property type="project" value="UniProtKB-EC"/>
</dbReference>
<proteinExistence type="inferred from homology"/>
<dbReference type="EC" id="2.3.2.27" evidence="14"/>
<dbReference type="InterPro" id="IPR017907">
    <property type="entry name" value="Znf_RING_CS"/>
</dbReference>
<dbReference type="Gene3D" id="1.10.287.1700">
    <property type="match status" value="1"/>
</dbReference>
<dbReference type="EMBL" id="BQFW01000007">
    <property type="protein sequence ID" value="GJJ72731.1"/>
    <property type="molecule type" value="Genomic_DNA"/>
</dbReference>
<evidence type="ECO:0000256" key="12">
    <source>
        <dbReference type="ARBA" id="ARBA00023242"/>
    </source>
</evidence>
<keyword evidence="5 14" id="KW-0808">Transferase</keyword>
<evidence type="ECO:0000256" key="11">
    <source>
        <dbReference type="ARBA" id="ARBA00023054"/>
    </source>
</evidence>
<keyword evidence="6 14" id="KW-0479">Metal-binding</keyword>
<evidence type="ECO:0000256" key="15">
    <source>
        <dbReference type="SAM" id="Coils"/>
    </source>
</evidence>
<dbReference type="InterPro" id="IPR013956">
    <property type="entry name" value="E3_ubiquit_lig_Bre1"/>
</dbReference>
<feature type="domain" description="RING-type" evidence="16">
    <location>
        <begin position="811"/>
        <end position="850"/>
    </location>
</feature>
<keyword evidence="8 14" id="KW-0833">Ubl conjugation pathway</keyword>
<dbReference type="InterPro" id="IPR018957">
    <property type="entry name" value="Znf_C3HC4_RING-type"/>
</dbReference>
<evidence type="ECO:0000256" key="5">
    <source>
        <dbReference type="ARBA" id="ARBA00022679"/>
    </source>
</evidence>
<gene>
    <name evidence="17" type="ORF">EMPS_05089</name>
</gene>
<keyword evidence="10 14" id="KW-0156">Chromatin regulator</keyword>
<feature type="coiled-coil region" evidence="15">
    <location>
        <begin position="586"/>
        <end position="613"/>
    </location>
</feature>
<evidence type="ECO:0000256" key="6">
    <source>
        <dbReference type="ARBA" id="ARBA00022723"/>
    </source>
</evidence>
<sequence length="863" mass="99097">MPIVSGSVGHGSSSYWANGDVPMAVPISDFHIQAPVDTILPTTTNEDALSNVQREVIWQQMQGYKREFARAQEQISKLQDKQVDYESHLSTINIYWSTLLQDLTMLMSRVDVSVEAKDLILDDGTNFATFLLNGPSAADQLHDFKELTADALKPALEAHAAYTKDIVVRLFRIMDDWYAKRDTLWSTVKDADPLTKESMVIQTLTDEHNQITALYRKRQTDLDQLQSKCLGFTEQMTRLRSELQVTKIRLEETAEHVDDAKEKLRKVEKSLDREKSALVSAVTSGSVFGENYGAAPTATAVPSGSSVNAVQVKSEVHDASRDELLQYRELAVSRLSELEQLKLERIQQRNTLDQLRIQVNYVPDSMAQDSHIVKSLLSRMQYIQNEAEHYRNEATKLRSDLDELHLTRRDFMDKLESEEKSRRVALEEELKKQENEISGLRYSRDRYQQMYEARCTMDDYEMQQNQEIRKIANTRKDRIATLATDIQRLKTMLAAKTDDKDAFAFYLSGPTDKSYLDHLEEKLKVSEAQIKDLTTELEATKEASSELQSLFGVTVSEYRLKAESIDLTAKLTKLQRLVGPSGEDPVKTLMKTIKTQAERIQQLEQKVQALETVQAPLLSELETVATEWDKLREETSRKVIDLAQKEDLIYKLLSDKTKQESKCSLLIRAKDASANLAAVMKRQSDMQRDRIRSLEEREKNLKMQATKLERAQASWSEIVAIHKNELQEFERQNSSFKEKCSRQQERLAELQGMLRDRTAAYENETHARKRLFEETESMKRKIQEHAKAEASSMQHSDASKQAESYLKLLKCPACDVNFKSHVITRCMHVFCKACLDKLIEIRQRKCPTCRDIFGANDVKEIYL</sequence>
<dbReference type="CDD" id="cd16499">
    <property type="entry name" value="RING-HC_Bre1-like"/>
    <property type="match status" value="1"/>
</dbReference>
<evidence type="ECO:0000256" key="10">
    <source>
        <dbReference type="ARBA" id="ARBA00022853"/>
    </source>
</evidence>
<dbReference type="Pfam" id="PF00097">
    <property type="entry name" value="zf-C3HC4"/>
    <property type="match status" value="1"/>
</dbReference>
<evidence type="ECO:0000256" key="3">
    <source>
        <dbReference type="ARBA" id="ARBA00004906"/>
    </source>
</evidence>
<evidence type="ECO:0000313" key="18">
    <source>
        <dbReference type="Proteomes" id="UP000827284"/>
    </source>
</evidence>
<keyword evidence="9 14" id="KW-0862">Zinc</keyword>
<dbReference type="Pfam" id="PF08647">
    <property type="entry name" value="BRE1"/>
    <property type="match status" value="1"/>
</dbReference>
<dbReference type="InterPro" id="IPR013083">
    <property type="entry name" value="Znf_RING/FYVE/PHD"/>
</dbReference>
<dbReference type="InterPro" id="IPR001841">
    <property type="entry name" value="Znf_RING"/>
</dbReference>
<evidence type="ECO:0000256" key="7">
    <source>
        <dbReference type="ARBA" id="ARBA00022771"/>
    </source>
</evidence>
<comment type="catalytic activity">
    <reaction evidence="1 14">
        <text>S-ubiquitinyl-[E2 ubiquitin-conjugating enzyme]-L-cysteine + [acceptor protein]-L-lysine = [E2 ubiquitin-conjugating enzyme]-L-cysteine + N(6)-ubiquitinyl-[acceptor protein]-L-lysine.</text>
        <dbReference type="EC" id="2.3.2.27"/>
    </reaction>
</comment>
<name>A0A9P3LW06_9FUNG</name>
<dbReference type="PROSITE" id="PS00518">
    <property type="entry name" value="ZF_RING_1"/>
    <property type="match status" value="1"/>
</dbReference>
<feature type="coiled-coil region" evidence="15">
    <location>
        <begin position="222"/>
        <end position="277"/>
    </location>
</feature>
<keyword evidence="7 13" id="KW-0863">Zinc-finger</keyword>
<evidence type="ECO:0000259" key="16">
    <source>
        <dbReference type="PROSITE" id="PS50089"/>
    </source>
</evidence>
<evidence type="ECO:0000256" key="2">
    <source>
        <dbReference type="ARBA" id="ARBA00004123"/>
    </source>
</evidence>
<dbReference type="PANTHER" id="PTHR23163:SF0">
    <property type="entry name" value="E3 UBIQUITIN-PROTEIN LIGASE BRE1"/>
    <property type="match status" value="1"/>
</dbReference>
<feature type="coiled-coil region" evidence="15">
    <location>
        <begin position="338"/>
        <end position="443"/>
    </location>
</feature>
<dbReference type="SUPFAM" id="SSF57850">
    <property type="entry name" value="RING/U-box"/>
    <property type="match status" value="1"/>
</dbReference>
<comment type="pathway">
    <text evidence="3 14">Protein modification; protein ubiquitination.</text>
</comment>
<feature type="coiled-coil region" evidence="15">
    <location>
        <begin position="677"/>
        <end position="746"/>
    </location>
</feature>
<dbReference type="AlphaFoldDB" id="A0A9P3LW06"/>
<protein>
    <recommendedName>
        <fullName evidence="14">E3 ubiquitin protein ligase</fullName>
        <ecNumber evidence="14">2.3.2.27</ecNumber>
    </recommendedName>
</protein>
<evidence type="ECO:0000256" key="8">
    <source>
        <dbReference type="ARBA" id="ARBA00022786"/>
    </source>
</evidence>
<keyword evidence="18" id="KW-1185">Reference proteome</keyword>
<evidence type="ECO:0000256" key="13">
    <source>
        <dbReference type="PROSITE-ProRule" id="PRU00175"/>
    </source>
</evidence>
<feature type="coiled-coil region" evidence="15">
    <location>
        <begin position="61"/>
        <end position="88"/>
    </location>
</feature>
<evidence type="ECO:0000313" key="17">
    <source>
        <dbReference type="EMBL" id="GJJ72731.1"/>
    </source>
</evidence>
<dbReference type="GO" id="GO:0016567">
    <property type="term" value="P:protein ubiquitination"/>
    <property type="evidence" value="ECO:0007669"/>
    <property type="project" value="UniProtKB-UniRule"/>
</dbReference>
<dbReference type="Gene3D" id="3.30.40.10">
    <property type="entry name" value="Zinc/RING finger domain, C3HC4 (zinc finger)"/>
    <property type="match status" value="1"/>
</dbReference>
<dbReference type="PROSITE" id="PS50089">
    <property type="entry name" value="ZF_RING_2"/>
    <property type="match status" value="1"/>
</dbReference>
<dbReference type="GO" id="GO:0006325">
    <property type="term" value="P:chromatin organization"/>
    <property type="evidence" value="ECO:0007669"/>
    <property type="project" value="UniProtKB-KW"/>
</dbReference>
<comment type="caution">
    <text evidence="17">The sequence shown here is derived from an EMBL/GenBank/DDBJ whole genome shotgun (WGS) entry which is preliminary data.</text>
</comment>
<evidence type="ECO:0000256" key="14">
    <source>
        <dbReference type="RuleBase" id="RU365038"/>
    </source>
</evidence>
<organism evidence="17 18">
    <name type="scientific">Entomortierella parvispora</name>
    <dbReference type="NCBI Taxonomy" id="205924"/>
    <lineage>
        <taxon>Eukaryota</taxon>
        <taxon>Fungi</taxon>
        <taxon>Fungi incertae sedis</taxon>
        <taxon>Mucoromycota</taxon>
        <taxon>Mortierellomycotina</taxon>
        <taxon>Mortierellomycetes</taxon>
        <taxon>Mortierellales</taxon>
        <taxon>Mortierellaceae</taxon>
        <taxon>Entomortierella</taxon>
    </lineage>
</organism>
<keyword evidence="12 14" id="KW-0539">Nucleus</keyword>